<sequence>MSSNSALIEEEQCDDSNRSGILRPNESPYSNLQNIPIVDDISRIRHRPFKGTHIRGPVLTPSTNVTRESENKGYESDAVVDDIRDTPVPSSGNTLAPTSSLLSPIVINSHSQRTSQHSSKDSPSTFASPLTYIKPADAVDSLTIPCIPLTTHIRFCLCGELFSYDLNNLLSDPREIIELLKCTGSERGNWMMVGAFYRRRGNVHAAIAVIESMLEVMTQRGISDNELKPAYLLLSGCETDLSKLTRRDEESIADQHQRKAQSWLQKVYGAMKDAPAHQSDDNDHPSSLPPKIGETTRSSTASSDEDLRRELQSLRDRLNHQVGLLTEVRSAKRKLEQSYNQERATRRKLEREIQSLKAGWGGERRR</sequence>
<keyword evidence="4" id="KW-1185">Reference proteome</keyword>
<evidence type="ECO:0000256" key="1">
    <source>
        <dbReference type="SAM" id="Coils"/>
    </source>
</evidence>
<feature type="region of interest" description="Disordered" evidence="2">
    <location>
        <begin position="52"/>
        <end position="75"/>
    </location>
</feature>
<dbReference type="AlphaFoldDB" id="A0AA38UMY7"/>
<organism evidence="3 4">
    <name type="scientific">Lentinula raphanica</name>
    <dbReference type="NCBI Taxonomy" id="153919"/>
    <lineage>
        <taxon>Eukaryota</taxon>
        <taxon>Fungi</taxon>
        <taxon>Dikarya</taxon>
        <taxon>Basidiomycota</taxon>
        <taxon>Agaricomycotina</taxon>
        <taxon>Agaricomycetes</taxon>
        <taxon>Agaricomycetidae</taxon>
        <taxon>Agaricales</taxon>
        <taxon>Marasmiineae</taxon>
        <taxon>Omphalotaceae</taxon>
        <taxon>Lentinula</taxon>
    </lineage>
</organism>
<evidence type="ECO:0000313" key="4">
    <source>
        <dbReference type="Proteomes" id="UP001163846"/>
    </source>
</evidence>
<feature type="region of interest" description="Disordered" evidence="2">
    <location>
        <begin position="1"/>
        <end position="27"/>
    </location>
</feature>
<evidence type="ECO:0000256" key="2">
    <source>
        <dbReference type="SAM" id="MobiDB-lite"/>
    </source>
</evidence>
<gene>
    <name evidence="3" type="ORF">F5878DRAFT_525339</name>
</gene>
<accession>A0AA38UMY7</accession>
<keyword evidence="1" id="KW-0175">Coiled coil</keyword>
<comment type="caution">
    <text evidence="3">The sequence shown here is derived from an EMBL/GenBank/DDBJ whole genome shotgun (WGS) entry which is preliminary data.</text>
</comment>
<proteinExistence type="predicted"/>
<protein>
    <submittedName>
        <fullName evidence="3">Uncharacterized protein</fullName>
    </submittedName>
</protein>
<name>A0AA38UMY7_9AGAR</name>
<feature type="region of interest" description="Disordered" evidence="2">
    <location>
        <begin position="273"/>
        <end position="307"/>
    </location>
</feature>
<dbReference type="Proteomes" id="UP001163846">
    <property type="component" value="Unassembled WGS sequence"/>
</dbReference>
<dbReference type="EMBL" id="MU805948">
    <property type="protein sequence ID" value="KAJ3844712.1"/>
    <property type="molecule type" value="Genomic_DNA"/>
</dbReference>
<feature type="coiled-coil region" evidence="1">
    <location>
        <begin position="332"/>
        <end position="359"/>
    </location>
</feature>
<feature type="compositionally biased region" description="Basic and acidic residues" evidence="2">
    <location>
        <begin position="274"/>
        <end position="284"/>
    </location>
</feature>
<reference evidence="3" key="1">
    <citation type="submission" date="2022-08" db="EMBL/GenBank/DDBJ databases">
        <authorList>
            <consortium name="DOE Joint Genome Institute"/>
            <person name="Min B."/>
            <person name="Riley R."/>
            <person name="Sierra-Patev S."/>
            <person name="Naranjo-Ortiz M."/>
            <person name="Looney B."/>
            <person name="Konkel Z."/>
            <person name="Slot J.C."/>
            <person name="Sakamoto Y."/>
            <person name="Steenwyk J.L."/>
            <person name="Rokas A."/>
            <person name="Carro J."/>
            <person name="Camarero S."/>
            <person name="Ferreira P."/>
            <person name="Molpeceres G."/>
            <person name="Ruiz-Duenas F.J."/>
            <person name="Serrano A."/>
            <person name="Henrissat B."/>
            <person name="Drula E."/>
            <person name="Hughes K.W."/>
            <person name="Mata J.L."/>
            <person name="Ishikawa N.K."/>
            <person name="Vargas-Isla R."/>
            <person name="Ushijima S."/>
            <person name="Smith C.A."/>
            <person name="Ahrendt S."/>
            <person name="Andreopoulos W."/>
            <person name="He G."/>
            <person name="Labutti K."/>
            <person name="Lipzen A."/>
            <person name="Ng V."/>
            <person name="Sandor L."/>
            <person name="Barry K."/>
            <person name="Martinez A.T."/>
            <person name="Xiao Y."/>
            <person name="Gibbons J.G."/>
            <person name="Terashima K."/>
            <person name="Hibbett D.S."/>
            <person name="Grigoriev I.V."/>
        </authorList>
    </citation>
    <scope>NUCLEOTIDE SEQUENCE</scope>
    <source>
        <strain evidence="3">TFB9207</strain>
    </source>
</reference>
<evidence type="ECO:0000313" key="3">
    <source>
        <dbReference type="EMBL" id="KAJ3844712.1"/>
    </source>
</evidence>